<dbReference type="PANTHER" id="PTHR46534:SF1">
    <property type="entry name" value="IGGFC-BINDING PROTEIN N-TERMINAL DOMAIN-CONTAINING PROTEIN"/>
    <property type="match status" value="1"/>
</dbReference>
<protein>
    <submittedName>
        <fullName evidence="3">Neurogenic locus notch protein-like</fullName>
    </submittedName>
</protein>
<gene>
    <name evidence="3" type="ORF">PoB_005314800</name>
</gene>
<dbReference type="PANTHER" id="PTHR46534">
    <property type="entry name" value="IGGFC_BINDING DOMAIN-CONTAINING PROTEIN"/>
    <property type="match status" value="1"/>
</dbReference>
<evidence type="ECO:0000256" key="1">
    <source>
        <dbReference type="SAM" id="Phobius"/>
    </source>
</evidence>
<dbReference type="EMBL" id="BLXT01005852">
    <property type="protein sequence ID" value="GFO26643.1"/>
    <property type="molecule type" value="Genomic_DNA"/>
</dbReference>
<sequence length="1089" mass="119640">MTSAEGGQTLDTSIASATNSSQTLCLGMTHRYGANGTLWIRCGQEVSGSQLAEGSTDDRLKFMREIAMFDTSGIPIWIGAQRDLGSNQILWVQAQSNVTHEFWDSGQPSLYSGDCAAINGGPDWRLLQTAPCDLTDRMFMCQKAVSDPCEGRLDGGELSGRHCFSYFSTEVTFHEAEAACEALSSHTHLAEPYRENLFTFLHGFVNRKVSQSNVTHEFWDPGQPSLYSGDCATINGGPGWRLLQTAPCDLTDRMFMCQKAVSDPCEGRLDGGELSGRHCFSYFSTEVTFHEAEAACEALSSHTHLAEPYRENLFTFLHGFVNRKVFTTIIVPDRTEVNLEEHGLTYDGICELSFSVRACKEAFVKLWDQNNPMRFFKLILGGQDNTEARLEVHDPLIMPHQQVLANVTMDGILSCNEARIFHVKWPSHDELEIEPLSLVDANVIKSLTINRVAIGMPEVTGEWVIGSRDAQIILRASDHNNEHELRWVSNEVAIDSDWWDDGEPRNTFTGDFVAMAGLTNKLKVVSASDISNGYVCQKAVLFYTHYAPVAELTTGAVGGTSAMNQISRTIHVTSSQSGLVSVAWALLTEENSTDFFESFQGQDEQLEISVPENFVLGSSGIYSYTIKVQADEDIDVVITNGNDNMQFSYFVLPMFDRSKPNEYFILTTGGLLEGIDQISITSVRDNNNITIVLSEAHFRNVHVTKDGITYRFPVSGHVILAQEETLVLQSTSNLTGTMVAGSKGMLVIAGTLDATVSSTKADSTMATAIPINYLGTEYFTFPCIPLDDTQSDTFLLVAVYAETSISISGQEDIWLQNPGEFRDITLPRNGFYQIKSDFPFYANKLGVVETSGACSTSLLPSNLWRHTYSFVIKDAREIVVFIVETEDFSESRLSLDSAALPVTWVDCHNISGSSKIGCLLTFQVPGVHILSSDTDSTFPAYIYADLGTFVHCRALGIDLQLPDPSHEVFDPDEYLESKLCSYNTSSSPSPAATQETAPAAATTNLTQSQVEEAAKQLQQELTVSYRNTSSFKRSKTSATDHRASCAAIGMMGIVVMVTVSGFFGLSDMISFIQLIGKHISSAGAAPVKN</sequence>
<dbReference type="Pfam" id="PF17517">
    <property type="entry name" value="IgGFc_binding"/>
    <property type="match status" value="1"/>
</dbReference>
<dbReference type="SUPFAM" id="SSF56436">
    <property type="entry name" value="C-type lectin-like"/>
    <property type="match status" value="3"/>
</dbReference>
<dbReference type="AlphaFoldDB" id="A0AAV4C5E6"/>
<accession>A0AAV4C5E6</accession>
<keyword evidence="1" id="KW-0812">Transmembrane</keyword>
<name>A0AAV4C5E6_9GAST</name>
<dbReference type="InterPro" id="IPR035234">
    <property type="entry name" value="IgGFc-bd_N"/>
</dbReference>
<dbReference type="InterPro" id="IPR001304">
    <property type="entry name" value="C-type_lectin-like"/>
</dbReference>
<dbReference type="InterPro" id="IPR016187">
    <property type="entry name" value="CTDL_fold"/>
</dbReference>
<feature type="domain" description="C-type lectin" evidence="2">
    <location>
        <begin position="42"/>
        <end position="125"/>
    </location>
</feature>
<dbReference type="Gene3D" id="3.10.100.10">
    <property type="entry name" value="Mannose-Binding Protein A, subunit A"/>
    <property type="match status" value="2"/>
</dbReference>
<keyword evidence="1" id="KW-0472">Membrane</keyword>
<dbReference type="SMART" id="SM00034">
    <property type="entry name" value="CLECT"/>
    <property type="match status" value="3"/>
</dbReference>
<dbReference type="PROSITE" id="PS50041">
    <property type="entry name" value="C_TYPE_LECTIN_2"/>
    <property type="match status" value="1"/>
</dbReference>
<reference evidence="3 4" key="1">
    <citation type="journal article" date="2021" name="Elife">
        <title>Chloroplast acquisition without the gene transfer in kleptoplastic sea slugs, Plakobranchus ocellatus.</title>
        <authorList>
            <person name="Maeda T."/>
            <person name="Takahashi S."/>
            <person name="Yoshida T."/>
            <person name="Shimamura S."/>
            <person name="Takaki Y."/>
            <person name="Nagai Y."/>
            <person name="Toyoda A."/>
            <person name="Suzuki Y."/>
            <person name="Arimoto A."/>
            <person name="Ishii H."/>
            <person name="Satoh N."/>
            <person name="Nishiyama T."/>
            <person name="Hasebe M."/>
            <person name="Maruyama T."/>
            <person name="Minagawa J."/>
            <person name="Obokata J."/>
            <person name="Shigenobu S."/>
        </authorList>
    </citation>
    <scope>NUCLEOTIDE SEQUENCE [LARGE SCALE GENOMIC DNA]</scope>
</reference>
<evidence type="ECO:0000313" key="4">
    <source>
        <dbReference type="Proteomes" id="UP000735302"/>
    </source>
</evidence>
<evidence type="ECO:0000259" key="2">
    <source>
        <dbReference type="PROSITE" id="PS50041"/>
    </source>
</evidence>
<dbReference type="Proteomes" id="UP000735302">
    <property type="component" value="Unassembled WGS sequence"/>
</dbReference>
<feature type="transmembrane region" description="Helical" evidence="1">
    <location>
        <begin position="1046"/>
        <end position="1065"/>
    </location>
</feature>
<keyword evidence="4" id="KW-1185">Reference proteome</keyword>
<organism evidence="3 4">
    <name type="scientific">Plakobranchus ocellatus</name>
    <dbReference type="NCBI Taxonomy" id="259542"/>
    <lineage>
        <taxon>Eukaryota</taxon>
        <taxon>Metazoa</taxon>
        <taxon>Spiralia</taxon>
        <taxon>Lophotrochozoa</taxon>
        <taxon>Mollusca</taxon>
        <taxon>Gastropoda</taxon>
        <taxon>Heterobranchia</taxon>
        <taxon>Euthyneura</taxon>
        <taxon>Panpulmonata</taxon>
        <taxon>Sacoglossa</taxon>
        <taxon>Placobranchoidea</taxon>
        <taxon>Plakobranchidae</taxon>
        <taxon>Plakobranchus</taxon>
    </lineage>
</organism>
<dbReference type="InterPro" id="IPR016186">
    <property type="entry name" value="C-type_lectin-like/link_sf"/>
</dbReference>
<proteinExistence type="predicted"/>
<keyword evidence="1" id="KW-1133">Transmembrane helix</keyword>
<comment type="caution">
    <text evidence="3">The sequence shown here is derived from an EMBL/GenBank/DDBJ whole genome shotgun (WGS) entry which is preliminary data.</text>
</comment>
<evidence type="ECO:0000313" key="3">
    <source>
        <dbReference type="EMBL" id="GFO26643.1"/>
    </source>
</evidence>
<dbReference type="CDD" id="cd00037">
    <property type="entry name" value="CLECT"/>
    <property type="match status" value="4"/>
</dbReference>